<accession>A0ABX2I6L4</accession>
<gene>
    <name evidence="8" type="ORF">G5A70_07735</name>
</gene>
<keyword evidence="2" id="KW-0732">Signal</keyword>
<keyword evidence="4" id="KW-0564">Palmitate</keyword>
<evidence type="ECO:0000256" key="2">
    <source>
        <dbReference type="ARBA" id="ARBA00022729"/>
    </source>
</evidence>
<proteinExistence type="predicted"/>
<evidence type="ECO:0000256" key="6">
    <source>
        <dbReference type="SAM" id="MobiDB-lite"/>
    </source>
</evidence>
<keyword evidence="1" id="KW-1003">Cell membrane</keyword>
<keyword evidence="5" id="KW-0449">Lipoprotein</keyword>
<keyword evidence="7" id="KW-1133">Transmembrane helix</keyword>
<dbReference type="SUPFAM" id="SSF53850">
    <property type="entry name" value="Periplasmic binding protein-like II"/>
    <property type="match status" value="1"/>
</dbReference>
<sequence length="570" mass="64855">MNKNRKIREFLILGAGVLCLGFFSFFFWKDSLKKEKAEGKETEISEKDREKSWEEAAHTPYGDYPETVYYTLGKISGRDNSNLPAGDTYEDNGYTRYLRKMLNIQNEDVFELEEGSQYEEAVEMAVKDKNMPDILVVKGRDTLQKLAREGRIEDLTAVYETCTTPRIKEMYESYSHGLLDSARFEGRLYGFPDTVIDHGPTLLWMRKDWLDKLGLQEPESMEDAMACIGKFVEKDLAGNGETIGLACNTQLVTGSNAKYSADGIFTMFHAKPRKWIAGESGEITYGSVTEETKCALAYMNSLYTKGILDSKFLLRTEDNLTELIAEGKCGAFFGKWWAPNNPLMQSYDRDKEAVWKPYFLTEEDENQVQEYETYDDTLYVAVRKGYEHPEIPAKYISVIFDYSRYDDGNANEVNEYFSLNVDPTARPMNINVDYKDALYRTTRHIREALEGEKKPEALSGLEKSYYTTCKAYLDGSLTTANAWAAYTSRITAVGLLADSGFETAQSLPLQGENPGPEEDLLKLEQQTFIQIICGEKPVGYFDTFVKEWYAAGGKEITQKARTAVKEEKES</sequence>
<evidence type="ECO:0000256" key="7">
    <source>
        <dbReference type="SAM" id="Phobius"/>
    </source>
</evidence>
<dbReference type="Gene3D" id="3.40.190.10">
    <property type="entry name" value="Periplasmic binding protein-like II"/>
    <property type="match status" value="2"/>
</dbReference>
<evidence type="ECO:0000256" key="5">
    <source>
        <dbReference type="ARBA" id="ARBA00023288"/>
    </source>
</evidence>
<dbReference type="InterPro" id="IPR006059">
    <property type="entry name" value="SBP"/>
</dbReference>
<dbReference type="EMBL" id="JAAITA010000008">
    <property type="protein sequence ID" value="NSJ86066.1"/>
    <property type="molecule type" value="Genomic_DNA"/>
</dbReference>
<comment type="caution">
    <text evidence="8">The sequence shown here is derived from an EMBL/GenBank/DDBJ whole genome shotgun (WGS) entry which is preliminary data.</text>
</comment>
<evidence type="ECO:0000256" key="1">
    <source>
        <dbReference type="ARBA" id="ARBA00022475"/>
    </source>
</evidence>
<evidence type="ECO:0000313" key="8">
    <source>
        <dbReference type="EMBL" id="NSJ86066.1"/>
    </source>
</evidence>
<dbReference type="PANTHER" id="PTHR43649">
    <property type="entry name" value="ARABINOSE-BINDING PROTEIN-RELATED"/>
    <property type="match status" value="1"/>
</dbReference>
<dbReference type="InterPro" id="IPR050490">
    <property type="entry name" value="Bact_solute-bd_prot1"/>
</dbReference>
<feature type="transmembrane region" description="Helical" evidence="7">
    <location>
        <begin position="7"/>
        <end position="28"/>
    </location>
</feature>
<evidence type="ECO:0000313" key="9">
    <source>
        <dbReference type="Proteomes" id="UP000822142"/>
    </source>
</evidence>
<dbReference type="PANTHER" id="PTHR43649:SF33">
    <property type="entry name" value="POLYGALACTURONAN_RHAMNOGALACTURONAN-BINDING PROTEIN YTCQ"/>
    <property type="match status" value="1"/>
</dbReference>
<keyword evidence="3 7" id="KW-0472">Membrane</keyword>
<reference evidence="8 9" key="1">
    <citation type="journal article" date="2020" name="Cell Host Microbe">
        <title>Functional and Genomic Variation between Human-Derived Isolates of Lachnospiraceae Reveals Inter- and Intra-Species Diversity.</title>
        <authorList>
            <person name="Sorbara M.T."/>
            <person name="Littmann E.R."/>
            <person name="Fontana E."/>
            <person name="Moody T.U."/>
            <person name="Kohout C.E."/>
            <person name="Gjonbalaj M."/>
            <person name="Eaton V."/>
            <person name="Seok R."/>
            <person name="Leiner I.M."/>
            <person name="Pamer E.G."/>
        </authorList>
    </citation>
    <scope>NUCLEOTIDE SEQUENCE [LARGE SCALE GENOMIC DNA]</scope>
    <source>
        <strain evidence="8 9">MSK.15.26</strain>
    </source>
</reference>
<dbReference type="Pfam" id="PF01547">
    <property type="entry name" value="SBP_bac_1"/>
    <property type="match status" value="1"/>
</dbReference>
<keyword evidence="7" id="KW-0812">Transmembrane</keyword>
<protein>
    <submittedName>
        <fullName evidence="8">Extracellular solute-binding protein</fullName>
    </submittedName>
</protein>
<dbReference type="Proteomes" id="UP000822142">
    <property type="component" value="Unassembled WGS sequence"/>
</dbReference>
<feature type="region of interest" description="Disordered" evidence="6">
    <location>
        <begin position="38"/>
        <end position="57"/>
    </location>
</feature>
<name>A0ABX2I6L4_BLAHA</name>
<evidence type="ECO:0000256" key="4">
    <source>
        <dbReference type="ARBA" id="ARBA00023139"/>
    </source>
</evidence>
<keyword evidence="9" id="KW-1185">Reference proteome</keyword>
<organism evidence="8 9">
    <name type="scientific">Blautia hansenii</name>
    <name type="common">Ruminococcus hansenii</name>
    <dbReference type="NCBI Taxonomy" id="1322"/>
    <lineage>
        <taxon>Bacteria</taxon>
        <taxon>Bacillati</taxon>
        <taxon>Bacillota</taxon>
        <taxon>Clostridia</taxon>
        <taxon>Lachnospirales</taxon>
        <taxon>Lachnospiraceae</taxon>
        <taxon>Blautia</taxon>
    </lineage>
</organism>
<dbReference type="RefSeq" id="WP_173749094.1">
    <property type="nucleotide sequence ID" value="NZ_JAAITA010000008.1"/>
</dbReference>
<evidence type="ECO:0000256" key="3">
    <source>
        <dbReference type="ARBA" id="ARBA00023136"/>
    </source>
</evidence>